<evidence type="ECO:0000313" key="2">
    <source>
        <dbReference type="Proteomes" id="UP001219525"/>
    </source>
</evidence>
<keyword evidence="2" id="KW-1185">Reference proteome</keyword>
<name>A0AAD6VRH6_9AGAR</name>
<dbReference type="EMBL" id="JARJCW010000009">
    <property type="protein sequence ID" value="KAJ7220624.1"/>
    <property type="molecule type" value="Genomic_DNA"/>
</dbReference>
<organism evidence="1 2">
    <name type="scientific">Mycena pura</name>
    <dbReference type="NCBI Taxonomy" id="153505"/>
    <lineage>
        <taxon>Eukaryota</taxon>
        <taxon>Fungi</taxon>
        <taxon>Dikarya</taxon>
        <taxon>Basidiomycota</taxon>
        <taxon>Agaricomycotina</taxon>
        <taxon>Agaricomycetes</taxon>
        <taxon>Agaricomycetidae</taxon>
        <taxon>Agaricales</taxon>
        <taxon>Marasmiineae</taxon>
        <taxon>Mycenaceae</taxon>
        <taxon>Mycena</taxon>
    </lineage>
</organism>
<gene>
    <name evidence="1" type="ORF">GGX14DRAFT_675384</name>
</gene>
<reference evidence="1" key="1">
    <citation type="submission" date="2023-03" db="EMBL/GenBank/DDBJ databases">
        <title>Massive genome expansion in bonnet fungi (Mycena s.s.) driven by repeated elements and novel gene families across ecological guilds.</title>
        <authorList>
            <consortium name="Lawrence Berkeley National Laboratory"/>
            <person name="Harder C.B."/>
            <person name="Miyauchi S."/>
            <person name="Viragh M."/>
            <person name="Kuo A."/>
            <person name="Thoen E."/>
            <person name="Andreopoulos B."/>
            <person name="Lu D."/>
            <person name="Skrede I."/>
            <person name="Drula E."/>
            <person name="Henrissat B."/>
            <person name="Morin E."/>
            <person name="Kohler A."/>
            <person name="Barry K."/>
            <person name="LaButti K."/>
            <person name="Morin E."/>
            <person name="Salamov A."/>
            <person name="Lipzen A."/>
            <person name="Mereny Z."/>
            <person name="Hegedus B."/>
            <person name="Baldrian P."/>
            <person name="Stursova M."/>
            <person name="Weitz H."/>
            <person name="Taylor A."/>
            <person name="Grigoriev I.V."/>
            <person name="Nagy L.G."/>
            <person name="Martin F."/>
            <person name="Kauserud H."/>
        </authorList>
    </citation>
    <scope>NUCLEOTIDE SEQUENCE</scope>
    <source>
        <strain evidence="1">9144</strain>
    </source>
</reference>
<accession>A0AAD6VRH6</accession>
<comment type="caution">
    <text evidence="1">The sequence shown here is derived from an EMBL/GenBank/DDBJ whole genome shotgun (WGS) entry which is preliminary data.</text>
</comment>
<dbReference type="AlphaFoldDB" id="A0AAD6VRH6"/>
<sequence>MSHIGSHSACHFPPSFPSNVEPVRGQHPILFSLPAPPLSARGSQCHRIICHKIIVPYGGYLAQSSLLICLAVSCPLHAARCVCTRPTAQLPRCPSLGAARRSLVEYTAIKGEAWEHGARYTLKFIPRQNRFIRAQVAAAGNIHPPPLHEMPGAGTECRPADAPYASTTTSKFDESFPACSTTPLASFAAAHSTKKRGARDGGVGRRSLCARGSAVRRQRGDDVRELRAPMGRSWATREGRTPRGHEARAAARLLLALRAVVRARARRERLLSGYLVDLAPDVPGDFCFPDAIQCGQLLLGQWHAILLARPFRRVKAFVRCTQHDDPAAMAQEKKRLQEIVAARRY</sequence>
<dbReference type="Proteomes" id="UP001219525">
    <property type="component" value="Unassembled WGS sequence"/>
</dbReference>
<proteinExistence type="predicted"/>
<protein>
    <submittedName>
        <fullName evidence="1">Uncharacterized protein</fullName>
    </submittedName>
</protein>
<evidence type="ECO:0000313" key="1">
    <source>
        <dbReference type="EMBL" id="KAJ7220624.1"/>
    </source>
</evidence>